<feature type="coiled-coil region" evidence="9">
    <location>
        <begin position="275"/>
        <end position="342"/>
    </location>
</feature>
<keyword evidence="8" id="KW-0539">Nucleus</keyword>
<evidence type="ECO:0000313" key="11">
    <source>
        <dbReference type="EMBL" id="KAF7992720.1"/>
    </source>
</evidence>
<comment type="subcellular location">
    <subcellularLocation>
        <location evidence="1">Cytoplasm</location>
        <location evidence="1">Cytoskeleton</location>
        <location evidence="1">Cilium basal body</location>
    </subcellularLocation>
    <subcellularLocation>
        <location evidence="2">Cytoplasm</location>
        <location evidence="2">Cytoskeleton</location>
        <location evidence="2">Microtubule organizing center</location>
        <location evidence="2">Centrosome</location>
    </subcellularLocation>
</comment>
<dbReference type="OrthoDB" id="6351660at2759"/>
<evidence type="ECO:0000259" key="10">
    <source>
        <dbReference type="PROSITE" id="PS50118"/>
    </source>
</evidence>
<keyword evidence="3" id="KW-0963">Cytoplasm</keyword>
<feature type="DNA-binding region" description="HMG box" evidence="8">
    <location>
        <begin position="1354"/>
        <end position="1432"/>
    </location>
</feature>
<evidence type="ECO:0000256" key="6">
    <source>
        <dbReference type="ARBA" id="ARBA00023212"/>
    </source>
</evidence>
<reference evidence="11 12" key="1">
    <citation type="submission" date="2020-08" db="EMBL/GenBank/DDBJ databases">
        <title>Aphidius gifuensis genome sequencing and assembly.</title>
        <authorList>
            <person name="Du Z."/>
        </authorList>
    </citation>
    <scope>NUCLEOTIDE SEQUENCE [LARGE SCALE GENOMIC DNA]</scope>
    <source>
        <strain evidence="11">YNYX2018</strain>
        <tissue evidence="11">Adults</tissue>
    </source>
</reference>
<feature type="coiled-coil region" evidence="9">
    <location>
        <begin position="941"/>
        <end position="975"/>
    </location>
</feature>
<dbReference type="GO" id="GO:1905349">
    <property type="term" value="P:ciliary transition zone assembly"/>
    <property type="evidence" value="ECO:0007669"/>
    <property type="project" value="TreeGrafter"/>
</dbReference>
<dbReference type="InterPro" id="IPR026201">
    <property type="entry name" value="Cep290"/>
</dbReference>
<evidence type="ECO:0000256" key="4">
    <source>
        <dbReference type="ARBA" id="ARBA00022794"/>
    </source>
</evidence>
<feature type="coiled-coil region" evidence="9">
    <location>
        <begin position="492"/>
        <end position="526"/>
    </location>
</feature>
<evidence type="ECO:0000256" key="2">
    <source>
        <dbReference type="ARBA" id="ARBA00004300"/>
    </source>
</evidence>
<feature type="coiled-coil region" evidence="9">
    <location>
        <begin position="1003"/>
        <end position="1058"/>
    </location>
</feature>
<dbReference type="SUPFAM" id="SSF47095">
    <property type="entry name" value="HMG-box"/>
    <property type="match status" value="1"/>
</dbReference>
<keyword evidence="4" id="KW-0970">Cilium biogenesis/degradation</keyword>
<keyword evidence="7" id="KW-0966">Cell projection</keyword>
<evidence type="ECO:0000256" key="9">
    <source>
        <dbReference type="SAM" id="Coils"/>
    </source>
</evidence>
<feature type="coiled-coil region" evidence="9">
    <location>
        <begin position="433"/>
        <end position="460"/>
    </location>
</feature>
<feature type="coiled-coil region" evidence="9">
    <location>
        <begin position="104"/>
        <end position="240"/>
    </location>
</feature>
<feature type="coiled-coil region" evidence="9">
    <location>
        <begin position="1310"/>
        <end position="1494"/>
    </location>
</feature>
<proteinExistence type="predicted"/>
<feature type="domain" description="HMG box" evidence="10">
    <location>
        <begin position="1354"/>
        <end position="1432"/>
    </location>
</feature>
<dbReference type="GO" id="GO:0005634">
    <property type="term" value="C:nucleus"/>
    <property type="evidence" value="ECO:0007669"/>
    <property type="project" value="UniProtKB-UniRule"/>
</dbReference>
<evidence type="ECO:0000256" key="1">
    <source>
        <dbReference type="ARBA" id="ARBA00004120"/>
    </source>
</evidence>
<feature type="coiled-coil region" evidence="9">
    <location>
        <begin position="648"/>
        <end position="682"/>
    </location>
</feature>
<feature type="coiled-coil region" evidence="9">
    <location>
        <begin position="1827"/>
        <end position="1905"/>
    </location>
</feature>
<keyword evidence="8" id="KW-0238">DNA-binding</keyword>
<dbReference type="PROSITE" id="PS50118">
    <property type="entry name" value="HMG_BOX_2"/>
    <property type="match status" value="1"/>
</dbReference>
<name>A0A835CTW1_APHGI</name>
<dbReference type="Proteomes" id="UP000639338">
    <property type="component" value="Unassembled WGS sequence"/>
</dbReference>
<evidence type="ECO:0000256" key="7">
    <source>
        <dbReference type="ARBA" id="ARBA00023273"/>
    </source>
</evidence>
<dbReference type="GO" id="GO:0003677">
    <property type="term" value="F:DNA binding"/>
    <property type="evidence" value="ECO:0007669"/>
    <property type="project" value="UniProtKB-UniRule"/>
</dbReference>
<evidence type="ECO:0000313" key="12">
    <source>
        <dbReference type="Proteomes" id="UP000639338"/>
    </source>
</evidence>
<organism evidence="11 12">
    <name type="scientific">Aphidius gifuensis</name>
    <name type="common">Parasitoid wasp</name>
    <dbReference type="NCBI Taxonomy" id="684658"/>
    <lineage>
        <taxon>Eukaryota</taxon>
        <taxon>Metazoa</taxon>
        <taxon>Ecdysozoa</taxon>
        <taxon>Arthropoda</taxon>
        <taxon>Hexapoda</taxon>
        <taxon>Insecta</taxon>
        <taxon>Pterygota</taxon>
        <taxon>Neoptera</taxon>
        <taxon>Endopterygota</taxon>
        <taxon>Hymenoptera</taxon>
        <taxon>Apocrita</taxon>
        <taxon>Ichneumonoidea</taxon>
        <taxon>Braconidae</taxon>
        <taxon>Aphidiinae</taxon>
        <taxon>Aphidius</taxon>
    </lineage>
</organism>
<keyword evidence="5 9" id="KW-0175">Coiled coil</keyword>
<feature type="coiled-coil region" evidence="9">
    <location>
        <begin position="1620"/>
        <end position="1661"/>
    </location>
</feature>
<dbReference type="GO" id="GO:1905515">
    <property type="term" value="P:non-motile cilium assembly"/>
    <property type="evidence" value="ECO:0007669"/>
    <property type="project" value="TreeGrafter"/>
</dbReference>
<feature type="coiled-coil region" evidence="9">
    <location>
        <begin position="1692"/>
        <end position="1769"/>
    </location>
</feature>
<dbReference type="PANTHER" id="PTHR18879:SF20">
    <property type="entry name" value="CENTROSOMAL PROTEIN OF 290 KDA"/>
    <property type="match status" value="1"/>
</dbReference>
<dbReference type="InterPro" id="IPR036910">
    <property type="entry name" value="HMG_box_dom_sf"/>
</dbReference>
<evidence type="ECO:0000256" key="5">
    <source>
        <dbReference type="ARBA" id="ARBA00023054"/>
    </source>
</evidence>
<evidence type="ECO:0000256" key="8">
    <source>
        <dbReference type="PROSITE-ProRule" id="PRU00267"/>
    </source>
</evidence>
<accession>A0A835CTW1</accession>
<evidence type="ECO:0000256" key="3">
    <source>
        <dbReference type="ARBA" id="ARBA00022490"/>
    </source>
</evidence>
<dbReference type="GO" id="GO:0097711">
    <property type="term" value="P:ciliary basal body-plasma membrane docking"/>
    <property type="evidence" value="ECO:0007669"/>
    <property type="project" value="TreeGrafter"/>
</dbReference>
<keyword evidence="12" id="KW-1185">Reference proteome</keyword>
<dbReference type="GO" id="GO:0034451">
    <property type="term" value="C:centriolar satellite"/>
    <property type="evidence" value="ECO:0007669"/>
    <property type="project" value="TreeGrafter"/>
</dbReference>
<feature type="coiled-coil region" evidence="9">
    <location>
        <begin position="576"/>
        <end position="603"/>
    </location>
</feature>
<protein>
    <recommendedName>
        <fullName evidence="10">HMG box domain-containing protein</fullName>
    </recommendedName>
</protein>
<feature type="coiled-coil region" evidence="9">
    <location>
        <begin position="1568"/>
        <end position="1595"/>
    </location>
</feature>
<dbReference type="InterPro" id="IPR009071">
    <property type="entry name" value="HMG_box_dom"/>
</dbReference>
<dbReference type="GO" id="GO:0035869">
    <property type="term" value="C:ciliary transition zone"/>
    <property type="evidence" value="ECO:0007669"/>
    <property type="project" value="TreeGrafter"/>
</dbReference>
<feature type="coiled-coil region" evidence="9">
    <location>
        <begin position="844"/>
        <end position="878"/>
    </location>
</feature>
<keyword evidence="6" id="KW-0206">Cytoskeleton</keyword>
<comment type="caution">
    <text evidence="11">The sequence shown here is derived from an EMBL/GenBank/DDBJ whole genome shotgun (WGS) entry which is preliminary data.</text>
</comment>
<dbReference type="PANTHER" id="PTHR18879">
    <property type="entry name" value="CENTROSOMAL PROTEIN OF 290 KDA"/>
    <property type="match status" value="1"/>
</dbReference>
<gene>
    <name evidence="11" type="ORF">HCN44_005064</name>
</gene>
<sequence length="1980" mass="231543">MVEIDWDRIRAVKAVSLADEEIENLFPIVIKCDIETIDDIHDLRAIMKLSQEMLQYKDNQVESLLLECDELKEKITTVISTSPKKEDEIEEDNNDKEVKDSPDIQFLEESIRMKNDKIKTLMLELESIESENLNLKMKLETLKEEIEDATENMNDMTDELQSLRSKNILNTDEINQLKQEKIALLAQTDELANQQIDRDKIIDEFGAAIDVRVSEWQNILENKNAEILHLKEEYSRLQMHPNLKLQDNDFTTQIANLNEEIETRDKIILEFESKISEATIELNESATLIEQLKADAKKLEKSGKRKEQRDLLRKVQEANEKIVVLQDNLKQTEDNLTVKSQQLCEVLNTLKKYENKDQGLTDTINEVKHLKVQLSSKNQHIQDLVNVINKLEALNSHQDMQIAAFREKLGMTDEEEISIDGVSSKHQEEIRIKNQLLLNNASLEQENLDLKADIRTLRYKLTKLGEKVITARDKTDSRVKPYQSDRSNINWVAEQEIISMRHNAEIDELQKNAQIVIEENEALRKGMHEILDSIRDQDGKSIVDVQSDTLEKLLEALDVRHLAGWYHPAMRLQGRLSVVQGSNNELRLQLKQIKKEMQKKDDLLRRVALKKDSKNEKINSEISESENEDVKTIVTEMQRIQAVYRDELAQWELERETLSHEKNKLNEENEKLLVQLNIYEKDLKAIESGDEETQKALVERSKECAESIVNLIIATRKCTAVEALLTQESSKYYNIQKEAIAAESTYKKIIADMDKRNKLLENKNRALESNLSNSISILEYNELKEKFDEASIRIRSSYELKLAATINEELEKYEDKENTRKNIYATNLELQKQLAHVQNYFIQNTKHMNEKNNEEINNTELLEEIKKLKIENEYLTKTLTISREEAQMYYTTNSLKTLELDNLRHQVLDLQAISEDKETIAKLGFELNNCKAAEIEINRKKIQLDSEILQLQSDLDTANKKYDEAKIQLKEFHRHCDNRFKNYEEVIEFLQTQYAGSTSMTSLERYENMLQSLMTDRNEISANLKNAKKSSESANIQQETLTNRLEIVERLKDILEQQIGSPDVQSIMNRFSENSQKDLNEYRFKRRITQLENELKITANKLNEYESTISAMEYDMVNIQKLWRINKENPSLPIVQKQHVESKKIIKPDLKSVFVEARVECHSVEVQSDPVEYFPPSVPEIVPEKIIITTSNGSIELDEKIIFLQDQLKQALMLASDRSSKLIKWESLTAEYKAKINALDKVIAEKDTQLVEQIKLLSEQQLETSGSSEKMDVERTDKVAFKSTINSLQKLITQKEETIMRYQTLLKEDRDEHSKAAGRFQEEIKNLRIEISLLKDDLEKKNALTNQVTEGETSRMAVEKIFDEAKETRRVMEVEEKLTRMNERVSTLEADLNISQELGERWRRLAEERLQHMDEMREKLEAQHKNELESYRAELDKWQSESSALRQRLSENRMKLNKGNLSLSKELQERDLKIEELSLAYQRLQNEFELMNSMSQSQQIHSHNHEFLKNQDMANSLTRDQSTHHSAEVDLLRRQQKSYSDKEKLYKDQIADLKQQISRRYMAEKTEERKTSQRELQLEKKLKNMEEELNKARIQLDHDYKIQEAKRIKTAEELSLWEKQKKWQQTAEKLKKELKEKCEDYKKLNVNHEKLKSVLSCMEREKWYLRSKLKSEYGSSSTSGLFPKSNFNYKLVEDLQAECQSLRDRVSELTNRLESEDNHELILQIEKQKQRIAALEAVTEGNSFVVDQLEKLEAIKSTLEKSNIHLETENFELRMRIEKLNIDTPRLKEKVQHLEKYIELLKIEKSSDSSSRSSDKEQDNHGSKKTVLELEKTIFILKRIVEKLQAENKRLRLNSKNNNRLSKPLSSSLSKTNINNDNITYKKQYEQAKKRVVALETDLQLAEQRILMLKTTPREDDDSDEIKLLQQQLSHKSELLDRVKQLLTRAAINEKALRQQIQQIEIRQTLSTIAESNPPSPHNE</sequence>
<dbReference type="EMBL" id="JACMRX010000003">
    <property type="protein sequence ID" value="KAF7992720.1"/>
    <property type="molecule type" value="Genomic_DNA"/>
</dbReference>